<evidence type="ECO:0000256" key="1">
    <source>
        <dbReference type="SAM" id="SignalP"/>
    </source>
</evidence>
<dbReference type="STRING" id="1423792.FD09_GL000047"/>
<dbReference type="Proteomes" id="UP000051330">
    <property type="component" value="Unassembled WGS sequence"/>
</dbReference>
<dbReference type="EMBL" id="AZEC01000001">
    <property type="protein sequence ID" value="KRL14400.1"/>
    <property type="molecule type" value="Genomic_DNA"/>
</dbReference>
<dbReference type="AlphaFoldDB" id="A0A0R1N2G6"/>
<evidence type="ECO:0000313" key="2">
    <source>
        <dbReference type="EMBL" id="KRL14400.1"/>
    </source>
</evidence>
<keyword evidence="3" id="KW-1185">Reference proteome</keyword>
<organism evidence="2 3">
    <name type="scientific">Schleiferilactobacillus perolens DSM 12744</name>
    <dbReference type="NCBI Taxonomy" id="1423792"/>
    <lineage>
        <taxon>Bacteria</taxon>
        <taxon>Bacillati</taxon>
        <taxon>Bacillota</taxon>
        <taxon>Bacilli</taxon>
        <taxon>Lactobacillales</taxon>
        <taxon>Lactobacillaceae</taxon>
        <taxon>Schleiferilactobacillus</taxon>
    </lineage>
</organism>
<evidence type="ECO:0000313" key="3">
    <source>
        <dbReference type="Proteomes" id="UP000051330"/>
    </source>
</evidence>
<comment type="caution">
    <text evidence="2">The sequence shown here is derived from an EMBL/GenBank/DDBJ whole genome shotgun (WGS) entry which is preliminary data.</text>
</comment>
<keyword evidence="1" id="KW-0732">Signal</keyword>
<feature type="signal peptide" evidence="1">
    <location>
        <begin position="1"/>
        <end position="26"/>
    </location>
</feature>
<reference evidence="2 3" key="1">
    <citation type="journal article" date="2015" name="Genome Announc.">
        <title>Expanding the biotechnology potential of lactobacilli through comparative genomics of 213 strains and associated genera.</title>
        <authorList>
            <person name="Sun Z."/>
            <person name="Harris H.M."/>
            <person name="McCann A."/>
            <person name="Guo C."/>
            <person name="Argimon S."/>
            <person name="Zhang W."/>
            <person name="Yang X."/>
            <person name="Jeffery I.B."/>
            <person name="Cooney J.C."/>
            <person name="Kagawa T.F."/>
            <person name="Liu W."/>
            <person name="Song Y."/>
            <person name="Salvetti E."/>
            <person name="Wrobel A."/>
            <person name="Rasinkangas P."/>
            <person name="Parkhill J."/>
            <person name="Rea M.C."/>
            <person name="O'Sullivan O."/>
            <person name="Ritari J."/>
            <person name="Douillard F.P."/>
            <person name="Paul Ross R."/>
            <person name="Yang R."/>
            <person name="Briner A.E."/>
            <person name="Felis G.E."/>
            <person name="de Vos W.M."/>
            <person name="Barrangou R."/>
            <person name="Klaenhammer T.R."/>
            <person name="Caufield P.W."/>
            <person name="Cui Y."/>
            <person name="Zhang H."/>
            <person name="O'Toole P.W."/>
        </authorList>
    </citation>
    <scope>NUCLEOTIDE SEQUENCE [LARGE SCALE GENOMIC DNA]</scope>
    <source>
        <strain evidence="2 3">DSM 12744</strain>
    </source>
</reference>
<protein>
    <recommendedName>
        <fullName evidence="4">Amidase domain-containing protein</fullName>
    </recommendedName>
</protein>
<feature type="chain" id="PRO_5006408158" description="Amidase domain-containing protein" evidence="1">
    <location>
        <begin position="27"/>
        <end position="304"/>
    </location>
</feature>
<proteinExistence type="predicted"/>
<dbReference type="RefSeq" id="WP_201782842.1">
    <property type="nucleotide sequence ID" value="NZ_AZEC01000001.1"/>
</dbReference>
<name>A0A0R1N2G6_9LACO</name>
<accession>A0A0R1N2G6</accession>
<dbReference type="PATRIC" id="fig|1423792.3.peg.49"/>
<evidence type="ECO:0008006" key="4">
    <source>
        <dbReference type="Google" id="ProtNLM"/>
    </source>
</evidence>
<gene>
    <name evidence="2" type="ORF">FD09_GL000047</name>
</gene>
<sequence>MIKKMLRFMLLVASLTLFCQPVRVNAATGETYDSQVKSLYQQGISAGKINAGTYSLETFYYNYNQALSLFMHQFSDISSNHSFNDWFAQSINYGAMPDGSNVLPNTPKINPNIELRSQTDNGNALERAIQKGDILIVEGGGFGHAAIATSDNYILEMSGGGDIVNWTLTGIPNNNHQFSKHKWIFGTGKAGEQGAYSPEHIASWIQLWRPRNGTGEKAANYADSTFWNSNHGYTKNRYIDYRITSGTLTTNPNYCSKMVWQSFWYGTGSANVIGSWSVGVTFIAPGAIINTFESNYAPYLVGKY</sequence>